<proteinExistence type="predicted"/>
<evidence type="ECO:0000313" key="4">
    <source>
        <dbReference type="Proteomes" id="UP001472866"/>
    </source>
</evidence>
<dbReference type="EMBL" id="CP151503">
    <property type="protein sequence ID" value="WZN60373.1"/>
    <property type="molecule type" value="Genomic_DNA"/>
</dbReference>
<reference evidence="3 4" key="1">
    <citation type="submission" date="2024-03" db="EMBL/GenBank/DDBJ databases">
        <title>Complete genome sequence of the green alga Chloropicon roscoffensis RCC1871.</title>
        <authorList>
            <person name="Lemieux C."/>
            <person name="Pombert J.-F."/>
            <person name="Otis C."/>
            <person name="Turmel M."/>
        </authorList>
    </citation>
    <scope>NUCLEOTIDE SEQUENCE [LARGE SCALE GENOMIC DNA]</scope>
    <source>
        <strain evidence="3 4">RCC1871</strain>
    </source>
</reference>
<keyword evidence="1" id="KW-0732">Signal</keyword>
<dbReference type="InterPro" id="IPR000782">
    <property type="entry name" value="FAS1_domain"/>
</dbReference>
<dbReference type="SUPFAM" id="SSF82153">
    <property type="entry name" value="FAS1 domain"/>
    <property type="match status" value="1"/>
</dbReference>
<keyword evidence="4" id="KW-1185">Reference proteome</keyword>
<evidence type="ECO:0000256" key="1">
    <source>
        <dbReference type="SAM" id="SignalP"/>
    </source>
</evidence>
<gene>
    <name evidence="3" type="ORF">HKI87_03g19020</name>
</gene>
<feature type="chain" id="PRO_5043545274" evidence="1">
    <location>
        <begin position="20"/>
        <end position="364"/>
    </location>
</feature>
<feature type="domain" description="FAS1" evidence="2">
    <location>
        <begin position="27"/>
        <end position="161"/>
    </location>
</feature>
<dbReference type="Proteomes" id="UP001472866">
    <property type="component" value="Chromosome 03"/>
</dbReference>
<dbReference type="Pfam" id="PF02469">
    <property type="entry name" value="Fasciclin"/>
    <property type="match status" value="1"/>
</dbReference>
<accession>A0AAX4P3C6</accession>
<sequence length="364" mass="37954">MAATVGVLAFVLWWSLAAAQGPCDGEAGTLADLVSDRSDLIYLTRALEETNLKLALQGPGPYVVFAPTDGAFERITETGLLDLPLSDLIQYHVLPSDGYQAYLDVRPGDPTAALSTLCRTCGDLTASIAPGGLVTINGGEATALDATEACNGLLVTVNGLLSPPLTPAEPSDPSDGPDAECAPSDPACCDLQPPGVYSCAEQRAYGKCDEPWMIVGNGNGGFCQRTCGRCGGGGYYEDEDDDFDDGGGGGDDGGGDACRCTDDGVSGGADTGRLGCFEVSADVVVTMAAMAGREIGETLSQFYDKDESYKFAKYFGGFWEKTAAGWARENMDGSTRKVCYVKDPIGCSESRASSEYIGAGWRPC</sequence>
<protein>
    <submittedName>
        <fullName evidence="3">FAS1 domain-containing protein</fullName>
    </submittedName>
</protein>
<dbReference type="AlphaFoldDB" id="A0AAX4P3C6"/>
<evidence type="ECO:0000313" key="3">
    <source>
        <dbReference type="EMBL" id="WZN60373.1"/>
    </source>
</evidence>
<organism evidence="3 4">
    <name type="scientific">Chloropicon roscoffensis</name>
    <dbReference type="NCBI Taxonomy" id="1461544"/>
    <lineage>
        <taxon>Eukaryota</taxon>
        <taxon>Viridiplantae</taxon>
        <taxon>Chlorophyta</taxon>
        <taxon>Chloropicophyceae</taxon>
        <taxon>Chloropicales</taxon>
        <taxon>Chloropicaceae</taxon>
        <taxon>Chloropicon</taxon>
    </lineage>
</organism>
<dbReference type="InterPro" id="IPR036378">
    <property type="entry name" value="FAS1_dom_sf"/>
</dbReference>
<dbReference type="SMART" id="SM00554">
    <property type="entry name" value="FAS1"/>
    <property type="match status" value="1"/>
</dbReference>
<dbReference type="PROSITE" id="PS50213">
    <property type="entry name" value="FAS1"/>
    <property type="match status" value="1"/>
</dbReference>
<evidence type="ECO:0000259" key="2">
    <source>
        <dbReference type="PROSITE" id="PS50213"/>
    </source>
</evidence>
<dbReference type="Gene3D" id="2.30.180.10">
    <property type="entry name" value="FAS1 domain"/>
    <property type="match status" value="1"/>
</dbReference>
<name>A0AAX4P3C6_9CHLO</name>
<feature type="signal peptide" evidence="1">
    <location>
        <begin position="1"/>
        <end position="19"/>
    </location>
</feature>